<organism evidence="2 3">
    <name type="scientific">Arenibacter antarcticus</name>
    <dbReference type="NCBI Taxonomy" id="2040469"/>
    <lineage>
        <taxon>Bacteria</taxon>
        <taxon>Pseudomonadati</taxon>
        <taxon>Bacteroidota</taxon>
        <taxon>Flavobacteriia</taxon>
        <taxon>Flavobacteriales</taxon>
        <taxon>Flavobacteriaceae</taxon>
        <taxon>Arenibacter</taxon>
    </lineage>
</organism>
<name>A0ABW5VL38_9FLAO</name>
<reference evidence="3" key="1">
    <citation type="journal article" date="2019" name="Int. J. Syst. Evol. Microbiol.">
        <title>The Global Catalogue of Microorganisms (GCM) 10K type strain sequencing project: providing services to taxonomists for standard genome sequencing and annotation.</title>
        <authorList>
            <consortium name="The Broad Institute Genomics Platform"/>
            <consortium name="The Broad Institute Genome Sequencing Center for Infectious Disease"/>
            <person name="Wu L."/>
            <person name="Ma J."/>
        </authorList>
    </citation>
    <scope>NUCLEOTIDE SEQUENCE [LARGE SCALE GENOMIC DNA]</scope>
    <source>
        <strain evidence="3">KCTC 52924</strain>
    </source>
</reference>
<gene>
    <name evidence="2" type="ORF">ACFS1K_15520</name>
</gene>
<proteinExistence type="predicted"/>
<evidence type="ECO:0000256" key="1">
    <source>
        <dbReference type="SAM" id="MobiDB-lite"/>
    </source>
</evidence>
<feature type="compositionally biased region" description="Polar residues" evidence="1">
    <location>
        <begin position="38"/>
        <end position="48"/>
    </location>
</feature>
<evidence type="ECO:0000313" key="3">
    <source>
        <dbReference type="Proteomes" id="UP001597532"/>
    </source>
</evidence>
<dbReference type="EMBL" id="JBHUOK010000032">
    <property type="protein sequence ID" value="MFD2791185.1"/>
    <property type="molecule type" value="Genomic_DNA"/>
</dbReference>
<accession>A0ABW5VL38</accession>
<comment type="caution">
    <text evidence="2">The sequence shown here is derived from an EMBL/GenBank/DDBJ whole genome shotgun (WGS) entry which is preliminary data.</text>
</comment>
<dbReference type="RefSeq" id="WP_251806388.1">
    <property type="nucleotide sequence ID" value="NZ_CP166679.1"/>
</dbReference>
<evidence type="ECO:0000313" key="2">
    <source>
        <dbReference type="EMBL" id="MFD2791185.1"/>
    </source>
</evidence>
<feature type="region of interest" description="Disordered" evidence="1">
    <location>
        <begin position="1"/>
        <end position="48"/>
    </location>
</feature>
<dbReference type="Proteomes" id="UP001597532">
    <property type="component" value="Unassembled WGS sequence"/>
</dbReference>
<protein>
    <submittedName>
        <fullName evidence="2">Uncharacterized protein</fullName>
    </submittedName>
</protein>
<keyword evidence="3" id="KW-1185">Reference proteome</keyword>
<sequence length="48" mass="5437">MKKSDEQSSLNSKVGKRWTLDSKMEEDSTLPDNFILGMTNQPNGYNSN</sequence>